<dbReference type="Gene3D" id="6.10.10.80">
    <property type="entry name" value="Small, acid-soluble spore protein, alpha/beta type-like"/>
    <property type="match status" value="1"/>
</dbReference>
<comment type="caution">
    <text evidence="2">The sequence shown here is derived from an EMBL/GenBank/DDBJ whole genome shotgun (WGS) entry which is preliminary data.</text>
</comment>
<dbReference type="RefSeq" id="WP_204498417.1">
    <property type="nucleotide sequence ID" value="NZ_JAFBDR010000006.1"/>
</dbReference>
<dbReference type="InterPro" id="IPR050847">
    <property type="entry name" value="SASP_DNA-binding"/>
</dbReference>
<evidence type="ECO:0000313" key="3">
    <source>
        <dbReference type="Proteomes" id="UP001296943"/>
    </source>
</evidence>
<dbReference type="PANTHER" id="PTHR36107">
    <property type="entry name" value="SMALL, ACID-SOLUBLE SPORE PROTEIN A"/>
    <property type="match status" value="1"/>
</dbReference>
<protein>
    <recommendedName>
        <fullName evidence="4">Small, acid-soluble spore protein, alpha/beta type</fullName>
    </recommendedName>
</protein>
<evidence type="ECO:0000313" key="2">
    <source>
        <dbReference type="EMBL" id="MBM7571012.1"/>
    </source>
</evidence>
<evidence type="ECO:0000256" key="1">
    <source>
        <dbReference type="ARBA" id="ARBA00003863"/>
    </source>
</evidence>
<comment type="function">
    <text evidence="1">SASP are bound to spore DNA. They are double-stranded DNA-binding proteins that cause DNA to change to an a-like conformation. They protect the DNA backbone from chemical and enzymatic cleavage and are thus involved in dormant spore's high resistance to UV light.</text>
</comment>
<reference evidence="2 3" key="1">
    <citation type="submission" date="2021-01" db="EMBL/GenBank/DDBJ databases">
        <title>Genomic Encyclopedia of Type Strains, Phase IV (KMG-IV): sequencing the most valuable type-strain genomes for metagenomic binning, comparative biology and taxonomic classification.</title>
        <authorList>
            <person name="Goeker M."/>
        </authorList>
    </citation>
    <scope>NUCLEOTIDE SEQUENCE [LARGE SCALE GENOMIC DNA]</scope>
    <source>
        <strain evidence="2 3">DSM 23711</strain>
    </source>
</reference>
<organism evidence="2 3">
    <name type="scientific">Aquibacillus albus</name>
    <dbReference type="NCBI Taxonomy" id="1168171"/>
    <lineage>
        <taxon>Bacteria</taxon>
        <taxon>Bacillati</taxon>
        <taxon>Bacillota</taxon>
        <taxon>Bacilli</taxon>
        <taxon>Bacillales</taxon>
        <taxon>Bacillaceae</taxon>
        <taxon>Aquibacillus</taxon>
    </lineage>
</organism>
<gene>
    <name evidence="2" type="ORF">JOC48_001492</name>
</gene>
<evidence type="ECO:0008006" key="4">
    <source>
        <dbReference type="Google" id="ProtNLM"/>
    </source>
</evidence>
<sequence length="84" mass="9230">MARRNKILVPEARKGLDQLKARVAGTDDPKKAKYEVAEEQGVPFNKGYNGNIQAKDAGKVGGNIGGQMVKEMVKMAQQQMNKKQ</sequence>
<dbReference type="InterPro" id="IPR001448">
    <property type="entry name" value="SASP_alpha/beta-type"/>
</dbReference>
<accession>A0ABS2MYQ7</accession>
<dbReference type="PANTHER" id="PTHR36107:SF1">
    <property type="entry name" value="SMALL, ACID-SOLUBLE SPORE PROTEIN A"/>
    <property type="match status" value="1"/>
</dbReference>
<dbReference type="Proteomes" id="UP001296943">
    <property type="component" value="Unassembled WGS sequence"/>
</dbReference>
<name>A0ABS2MYQ7_9BACI</name>
<keyword evidence="3" id="KW-1185">Reference proteome</keyword>
<dbReference type="EMBL" id="JAFBDR010000006">
    <property type="protein sequence ID" value="MBM7571012.1"/>
    <property type="molecule type" value="Genomic_DNA"/>
</dbReference>
<dbReference type="Pfam" id="PF00269">
    <property type="entry name" value="SASP"/>
    <property type="match status" value="1"/>
</dbReference>
<proteinExistence type="predicted"/>
<dbReference type="InterPro" id="IPR038300">
    <property type="entry name" value="SASP_sf_alpha/beta"/>
</dbReference>